<evidence type="ECO:0000313" key="1">
    <source>
        <dbReference type="EMBL" id="MFD1312790.1"/>
    </source>
</evidence>
<sequence>MRNWEKVLPVLEALCERGLAAGHGWTLDTEFLLPHQQHAGALAGQGLVELAEREDRAELSVLEGRPVRWAARLTPHGHDTLTYGRRCPRAEATPAEAGAGRPVELIPSQMAALRVFVQLADRLRIPPADGLAEQVRTASCDHGIKRWRLHLTEEQIASVAYGFWLHRMTGSAAEANRFCREYDATYIPSPAEQDNLPTGTCAASAALG</sequence>
<evidence type="ECO:0000313" key="2">
    <source>
        <dbReference type="Proteomes" id="UP001597058"/>
    </source>
</evidence>
<dbReference type="RefSeq" id="WP_381236436.1">
    <property type="nucleotide sequence ID" value="NZ_JBHSKH010000029.1"/>
</dbReference>
<organism evidence="1 2">
    <name type="scientific">Streptomyces kaempferi</name>
    <dbReference type="NCBI Taxonomy" id="333725"/>
    <lineage>
        <taxon>Bacteria</taxon>
        <taxon>Bacillati</taxon>
        <taxon>Actinomycetota</taxon>
        <taxon>Actinomycetes</taxon>
        <taxon>Kitasatosporales</taxon>
        <taxon>Streptomycetaceae</taxon>
        <taxon>Streptomyces</taxon>
    </lineage>
</organism>
<dbReference type="InterPro" id="IPR046302">
    <property type="entry name" value="DUF6417"/>
</dbReference>
<dbReference type="Proteomes" id="UP001597058">
    <property type="component" value="Unassembled WGS sequence"/>
</dbReference>
<gene>
    <name evidence="1" type="ORF">ACFQ5X_44400</name>
</gene>
<keyword evidence="2" id="KW-1185">Reference proteome</keyword>
<comment type="caution">
    <text evidence="1">The sequence shown here is derived from an EMBL/GenBank/DDBJ whole genome shotgun (WGS) entry which is preliminary data.</text>
</comment>
<accession>A0ABW3XVV6</accession>
<name>A0ABW3XVV6_9ACTN</name>
<protein>
    <submittedName>
        <fullName evidence="1">DUF6417 family protein</fullName>
    </submittedName>
</protein>
<reference evidence="2" key="1">
    <citation type="journal article" date="2019" name="Int. J. Syst. Evol. Microbiol.">
        <title>The Global Catalogue of Microorganisms (GCM) 10K type strain sequencing project: providing services to taxonomists for standard genome sequencing and annotation.</title>
        <authorList>
            <consortium name="The Broad Institute Genomics Platform"/>
            <consortium name="The Broad Institute Genome Sequencing Center for Infectious Disease"/>
            <person name="Wu L."/>
            <person name="Ma J."/>
        </authorList>
    </citation>
    <scope>NUCLEOTIDE SEQUENCE [LARGE SCALE GENOMIC DNA]</scope>
    <source>
        <strain evidence="2">CGMCC 4.7020</strain>
    </source>
</reference>
<dbReference type="EMBL" id="JBHTMM010000138">
    <property type="protein sequence ID" value="MFD1312790.1"/>
    <property type="molecule type" value="Genomic_DNA"/>
</dbReference>
<dbReference type="Pfam" id="PF19981">
    <property type="entry name" value="DUF6417"/>
    <property type="match status" value="1"/>
</dbReference>
<proteinExistence type="predicted"/>